<dbReference type="InterPro" id="IPR003594">
    <property type="entry name" value="HATPase_dom"/>
</dbReference>
<feature type="domain" description="Histidine kinase" evidence="11">
    <location>
        <begin position="437"/>
        <end position="659"/>
    </location>
</feature>
<evidence type="ECO:0000256" key="3">
    <source>
        <dbReference type="ARBA" id="ARBA00022553"/>
    </source>
</evidence>
<evidence type="ECO:0000256" key="7">
    <source>
        <dbReference type="ARBA" id="ARBA00022840"/>
    </source>
</evidence>
<keyword evidence="6" id="KW-0418">Kinase</keyword>
<dbReference type="SUPFAM" id="SSF55874">
    <property type="entry name" value="ATPase domain of HSP90 chaperone/DNA topoisomerase II/histidine kinase"/>
    <property type="match status" value="1"/>
</dbReference>
<feature type="transmembrane region" description="Helical" evidence="10">
    <location>
        <begin position="41"/>
        <end position="61"/>
    </location>
</feature>
<feature type="transmembrane region" description="Helical" evidence="10">
    <location>
        <begin position="211"/>
        <end position="232"/>
    </location>
</feature>
<evidence type="ECO:0000256" key="9">
    <source>
        <dbReference type="SAM" id="Coils"/>
    </source>
</evidence>
<dbReference type="PANTHER" id="PTHR43711">
    <property type="entry name" value="TWO-COMPONENT HISTIDINE KINASE"/>
    <property type="match status" value="1"/>
</dbReference>
<dbReference type="InterPro" id="IPR033425">
    <property type="entry name" value="MASE3"/>
</dbReference>
<keyword evidence="10" id="KW-0812">Transmembrane</keyword>
<dbReference type="InterPro" id="IPR035965">
    <property type="entry name" value="PAS-like_dom_sf"/>
</dbReference>
<evidence type="ECO:0000259" key="11">
    <source>
        <dbReference type="PROSITE" id="PS50109"/>
    </source>
</evidence>
<keyword evidence="3" id="KW-0597">Phosphoprotein</keyword>
<dbReference type="EMBL" id="JACBNQ010000022">
    <property type="protein sequence ID" value="NYB75461.1"/>
    <property type="molecule type" value="Genomic_DNA"/>
</dbReference>
<feature type="coiled-coil region" evidence="9">
    <location>
        <begin position="369"/>
        <end position="427"/>
    </location>
</feature>
<organism evidence="12 13">
    <name type="scientific">Sedimentibacter hydroxybenzoicus DSM 7310</name>
    <dbReference type="NCBI Taxonomy" id="1123245"/>
    <lineage>
        <taxon>Bacteria</taxon>
        <taxon>Bacillati</taxon>
        <taxon>Bacillota</taxon>
        <taxon>Tissierellia</taxon>
        <taxon>Sedimentibacter</taxon>
    </lineage>
</organism>
<comment type="catalytic activity">
    <reaction evidence="1">
        <text>ATP + protein L-histidine = ADP + protein N-phospho-L-histidine.</text>
        <dbReference type="EC" id="2.7.13.3"/>
    </reaction>
</comment>
<dbReference type="Gene3D" id="1.10.287.130">
    <property type="match status" value="1"/>
</dbReference>
<dbReference type="SMART" id="SM00388">
    <property type="entry name" value="HisKA"/>
    <property type="match status" value="1"/>
</dbReference>
<sequence length="687" mass="79215">MESSYKENNEQSLINHINIFQHILFVLFLIVIYLLKYLNYYWFHTAAEIYSCIIAGCIFITSINTYRISFNNYFMFLGFAFIFIMILDIFHILTYADMIIYPFVSVGIGAKFWIAARTLELSTFLISFILLYYSDLRPNFYLIFAVYTIILIFLIVDILYLNIFIPQMKTSSGITTVKIFWEYILSTGFLLCCFILYKLKKKIDYKLYTMLMMAFIFKAISEISFTLCSGVTDQFNVLGHIFKIVSYYYLYTGIVVNGLQRPLDMIKYNLNKADTAIQEKERQRLSMEEIINQNEHCYDWIIDNSSNGIVIIIDKQISYANSTAVNILSAKNLDDLKGRKIYDFIGGNSLKSPRFTNQKNNYEHNEIIIKNLNNELINAEFNVNKINYRNTSAQLLIIKDISYRNEIKTLKNELSVSEDQLNKTNEYNKMLTEFFSNISHELKTPINVILSAVQLLICQSEEPADNFNEKLSLLLNVVKQNGYRLIRLVNNLLDISKYDSGYMKLEIHNYNIVNIVEEITLSVAEYIESKGVTLLFDTDTEERIMAVDADKIERIMLNLLSNAVKFTNDGDEITVTVKDNEDYVSVCVKDTGIGIPEDKLKMIFDRFAQIDKTLIRNKEGSGIGLSLVKTLINMHGGNISVNSVVGVGSEFVIELPVRLVEEAEQVNNNCSESKIEKILIEFSDIYG</sequence>
<dbReference type="Gene3D" id="3.30.565.10">
    <property type="entry name" value="Histidine kinase-like ATPase, C-terminal domain"/>
    <property type="match status" value="1"/>
</dbReference>
<evidence type="ECO:0000313" key="12">
    <source>
        <dbReference type="EMBL" id="NYB75461.1"/>
    </source>
</evidence>
<evidence type="ECO:0000256" key="6">
    <source>
        <dbReference type="ARBA" id="ARBA00022777"/>
    </source>
</evidence>
<dbReference type="SUPFAM" id="SSF55785">
    <property type="entry name" value="PYP-like sensor domain (PAS domain)"/>
    <property type="match status" value="1"/>
</dbReference>
<keyword evidence="10" id="KW-1133">Transmembrane helix</keyword>
<evidence type="ECO:0000256" key="10">
    <source>
        <dbReference type="SAM" id="Phobius"/>
    </source>
</evidence>
<dbReference type="CDD" id="cd16922">
    <property type="entry name" value="HATPase_EvgS-ArcB-TorS-like"/>
    <property type="match status" value="1"/>
</dbReference>
<dbReference type="PROSITE" id="PS50109">
    <property type="entry name" value="HIS_KIN"/>
    <property type="match status" value="1"/>
</dbReference>
<dbReference type="SMART" id="SM00387">
    <property type="entry name" value="HATPase_c"/>
    <property type="match status" value="1"/>
</dbReference>
<evidence type="ECO:0000256" key="2">
    <source>
        <dbReference type="ARBA" id="ARBA00012438"/>
    </source>
</evidence>
<dbReference type="InterPro" id="IPR004358">
    <property type="entry name" value="Sig_transdc_His_kin-like_C"/>
</dbReference>
<feature type="transmembrane region" description="Helical" evidence="10">
    <location>
        <begin position="238"/>
        <end position="259"/>
    </location>
</feature>
<dbReference type="InterPro" id="IPR003661">
    <property type="entry name" value="HisK_dim/P_dom"/>
</dbReference>
<evidence type="ECO:0000256" key="8">
    <source>
        <dbReference type="ARBA" id="ARBA00023012"/>
    </source>
</evidence>
<dbReference type="Pfam" id="PF00512">
    <property type="entry name" value="HisKA"/>
    <property type="match status" value="1"/>
</dbReference>
<dbReference type="PANTHER" id="PTHR43711:SF26">
    <property type="entry name" value="SENSOR HISTIDINE KINASE RCSC"/>
    <property type="match status" value="1"/>
</dbReference>
<gene>
    <name evidence="12" type="ORF">HZF24_15030</name>
</gene>
<dbReference type="InterPro" id="IPR036097">
    <property type="entry name" value="HisK_dim/P_sf"/>
</dbReference>
<dbReference type="InterPro" id="IPR005467">
    <property type="entry name" value="His_kinase_dom"/>
</dbReference>
<feature type="transmembrane region" description="Helical" evidence="10">
    <location>
        <begin position="12"/>
        <end position="35"/>
    </location>
</feature>
<comment type="caution">
    <text evidence="12">The sequence shown here is derived from an EMBL/GenBank/DDBJ whole genome shotgun (WGS) entry which is preliminary data.</text>
</comment>
<dbReference type="Pfam" id="PF02518">
    <property type="entry name" value="HATPase_c"/>
    <property type="match status" value="1"/>
</dbReference>
<evidence type="ECO:0000313" key="13">
    <source>
        <dbReference type="Proteomes" id="UP000611629"/>
    </source>
</evidence>
<dbReference type="Pfam" id="PF17159">
    <property type="entry name" value="MASE3"/>
    <property type="match status" value="1"/>
</dbReference>
<feature type="transmembrane region" description="Helical" evidence="10">
    <location>
        <begin position="180"/>
        <end position="199"/>
    </location>
</feature>
<dbReference type="Proteomes" id="UP000611629">
    <property type="component" value="Unassembled WGS sequence"/>
</dbReference>
<protein>
    <recommendedName>
        <fullName evidence="2">histidine kinase</fullName>
        <ecNumber evidence="2">2.7.13.3</ecNumber>
    </recommendedName>
</protein>
<evidence type="ECO:0000256" key="4">
    <source>
        <dbReference type="ARBA" id="ARBA00022679"/>
    </source>
</evidence>
<dbReference type="InterPro" id="IPR036890">
    <property type="entry name" value="HATPase_C_sf"/>
</dbReference>
<dbReference type="SUPFAM" id="SSF47384">
    <property type="entry name" value="Homodimeric domain of signal transducing histidine kinase"/>
    <property type="match status" value="1"/>
</dbReference>
<accession>A0A974BMA3</accession>
<proteinExistence type="predicted"/>
<dbReference type="PRINTS" id="PR00344">
    <property type="entry name" value="BCTRLSENSOR"/>
</dbReference>
<dbReference type="FunFam" id="3.30.565.10:FF:000037">
    <property type="entry name" value="Hybrid sensor histidine kinase/response regulator"/>
    <property type="match status" value="1"/>
</dbReference>
<keyword evidence="10" id="KW-0472">Membrane</keyword>
<dbReference type="RefSeq" id="WP_179239167.1">
    <property type="nucleotide sequence ID" value="NZ_JACBNQ010000022.1"/>
</dbReference>
<feature type="transmembrane region" description="Helical" evidence="10">
    <location>
        <begin position="113"/>
        <end position="133"/>
    </location>
</feature>
<dbReference type="EC" id="2.7.13.3" evidence="2"/>
<name>A0A974BMA3_SEDHY</name>
<feature type="transmembrane region" description="Helical" evidence="10">
    <location>
        <begin position="140"/>
        <end position="160"/>
    </location>
</feature>
<keyword evidence="13" id="KW-1185">Reference proteome</keyword>
<keyword evidence="8" id="KW-0902">Two-component regulatory system</keyword>
<dbReference type="GO" id="GO:0000155">
    <property type="term" value="F:phosphorelay sensor kinase activity"/>
    <property type="evidence" value="ECO:0007669"/>
    <property type="project" value="InterPro"/>
</dbReference>
<dbReference type="AlphaFoldDB" id="A0A974BMA3"/>
<reference evidence="12" key="1">
    <citation type="submission" date="2020-07" db="EMBL/GenBank/DDBJ databases">
        <title>Genomic analysis of a strain of Sedimentibacter Hydroxybenzoicus DSM7310.</title>
        <authorList>
            <person name="Ma S."/>
        </authorList>
    </citation>
    <scope>NUCLEOTIDE SEQUENCE</scope>
    <source>
        <strain evidence="12">DSM 7310</strain>
    </source>
</reference>
<keyword evidence="5" id="KW-0547">Nucleotide-binding</keyword>
<dbReference type="InterPro" id="IPR050736">
    <property type="entry name" value="Sensor_HK_Regulatory"/>
</dbReference>
<keyword evidence="7" id="KW-0067">ATP-binding</keyword>
<evidence type="ECO:0000256" key="5">
    <source>
        <dbReference type="ARBA" id="ARBA00022741"/>
    </source>
</evidence>
<keyword evidence="9" id="KW-0175">Coiled coil</keyword>
<evidence type="ECO:0000256" key="1">
    <source>
        <dbReference type="ARBA" id="ARBA00000085"/>
    </source>
</evidence>
<keyword evidence="4" id="KW-0808">Transferase</keyword>
<dbReference type="Gene3D" id="3.30.450.20">
    <property type="entry name" value="PAS domain"/>
    <property type="match status" value="1"/>
</dbReference>
<dbReference type="GO" id="GO:0005524">
    <property type="term" value="F:ATP binding"/>
    <property type="evidence" value="ECO:0007669"/>
    <property type="project" value="UniProtKB-KW"/>
</dbReference>
<dbReference type="CDD" id="cd00082">
    <property type="entry name" value="HisKA"/>
    <property type="match status" value="1"/>
</dbReference>
<feature type="transmembrane region" description="Helical" evidence="10">
    <location>
        <begin position="73"/>
        <end position="93"/>
    </location>
</feature>